<reference evidence="11 12" key="1">
    <citation type="submission" date="2016-07" db="EMBL/GenBank/DDBJ databases">
        <title>Complete genome sequence of Altererythrobacter dongtanensis KCTC 22672, a type strain with esterase isolated from tidal flat.</title>
        <authorList>
            <person name="Cheng H."/>
            <person name="Wu Y.-H."/>
            <person name="Zhou P."/>
            <person name="Huo Y.-Y."/>
            <person name="Wang C.-S."/>
            <person name="Xu X.-W."/>
        </authorList>
    </citation>
    <scope>NUCLEOTIDE SEQUENCE [LARGE SCALE GENOMIC DNA]</scope>
    <source>
        <strain evidence="11 12">KCTC 22672</strain>
    </source>
</reference>
<feature type="transmembrane region" description="Helical" evidence="9">
    <location>
        <begin position="324"/>
        <end position="348"/>
    </location>
</feature>
<dbReference type="SUPFAM" id="SSF103473">
    <property type="entry name" value="MFS general substrate transporter"/>
    <property type="match status" value="1"/>
</dbReference>
<proteinExistence type="inferred from homology"/>
<dbReference type="GO" id="GO:0015293">
    <property type="term" value="F:symporter activity"/>
    <property type="evidence" value="ECO:0007669"/>
    <property type="project" value="UniProtKB-KW"/>
</dbReference>
<dbReference type="PANTHER" id="PTHR43528:SF3">
    <property type="entry name" value="CITRATE-PROTON SYMPORTER"/>
    <property type="match status" value="1"/>
</dbReference>
<feature type="transmembrane region" description="Helical" evidence="9">
    <location>
        <begin position="269"/>
        <end position="290"/>
    </location>
</feature>
<keyword evidence="6" id="KW-0769">Symport</keyword>
<dbReference type="InterPro" id="IPR005829">
    <property type="entry name" value="Sugar_transporter_CS"/>
</dbReference>
<accession>A0A1B2AC49</accession>
<evidence type="ECO:0000256" key="3">
    <source>
        <dbReference type="ARBA" id="ARBA00022448"/>
    </source>
</evidence>
<evidence type="ECO:0000313" key="11">
    <source>
        <dbReference type="EMBL" id="ANY19668.1"/>
    </source>
</evidence>
<dbReference type="InterPro" id="IPR036259">
    <property type="entry name" value="MFS_trans_sf"/>
</dbReference>
<dbReference type="PROSITE" id="PS50850">
    <property type="entry name" value="MFS"/>
    <property type="match status" value="1"/>
</dbReference>
<feature type="transmembrane region" description="Helical" evidence="9">
    <location>
        <begin position="154"/>
        <end position="176"/>
    </location>
</feature>
<comment type="similarity">
    <text evidence="2">Belongs to the major facilitator superfamily. Metabolite:H+ Symporter (MHS) family (TC 2.A.1.6) family.</text>
</comment>
<evidence type="ECO:0000256" key="4">
    <source>
        <dbReference type="ARBA" id="ARBA00022475"/>
    </source>
</evidence>
<dbReference type="Proteomes" id="UP000092932">
    <property type="component" value="Chromosome"/>
</dbReference>
<keyword evidence="4" id="KW-1003">Cell membrane</keyword>
<gene>
    <name evidence="11" type="primary">proP_1</name>
    <name evidence="11" type="ORF">A6F68_01150</name>
</gene>
<dbReference type="PROSITE" id="PS00217">
    <property type="entry name" value="SUGAR_TRANSPORT_2"/>
    <property type="match status" value="1"/>
</dbReference>
<feature type="transmembrane region" description="Helical" evidence="9">
    <location>
        <begin position="21"/>
        <end position="42"/>
    </location>
</feature>
<dbReference type="STRING" id="692370.A6F68_01150"/>
<evidence type="ECO:0000313" key="12">
    <source>
        <dbReference type="Proteomes" id="UP000092932"/>
    </source>
</evidence>
<dbReference type="InterPro" id="IPR020846">
    <property type="entry name" value="MFS_dom"/>
</dbReference>
<evidence type="ECO:0000256" key="6">
    <source>
        <dbReference type="ARBA" id="ARBA00022847"/>
    </source>
</evidence>
<keyword evidence="3" id="KW-0813">Transport</keyword>
<dbReference type="PANTHER" id="PTHR43528">
    <property type="entry name" value="ALPHA-KETOGLUTARATE PERMEASE"/>
    <property type="match status" value="1"/>
</dbReference>
<evidence type="ECO:0000259" key="10">
    <source>
        <dbReference type="PROSITE" id="PS50850"/>
    </source>
</evidence>
<comment type="subcellular location">
    <subcellularLocation>
        <location evidence="1">Cell membrane</location>
        <topology evidence="1">Multi-pass membrane protein</topology>
    </subcellularLocation>
</comment>
<keyword evidence="5 9" id="KW-0812">Transmembrane</keyword>
<dbReference type="RefSeq" id="WP_067677256.1">
    <property type="nucleotide sequence ID" value="NZ_CP016591.1"/>
</dbReference>
<evidence type="ECO:0000256" key="7">
    <source>
        <dbReference type="ARBA" id="ARBA00022989"/>
    </source>
</evidence>
<keyword evidence="12" id="KW-1185">Reference proteome</keyword>
<dbReference type="InterPro" id="IPR011701">
    <property type="entry name" value="MFS"/>
</dbReference>
<dbReference type="Pfam" id="PF07690">
    <property type="entry name" value="MFS_1"/>
    <property type="match status" value="1"/>
</dbReference>
<feature type="transmembrane region" description="Helical" evidence="9">
    <location>
        <begin position="112"/>
        <end position="133"/>
    </location>
</feature>
<dbReference type="InterPro" id="IPR051084">
    <property type="entry name" value="H+-coupled_symporters"/>
</dbReference>
<protein>
    <submittedName>
        <fullName evidence="11">Proline/betaine transporter</fullName>
    </submittedName>
</protein>
<feature type="domain" description="Major facilitator superfamily (MFS) profile" evidence="10">
    <location>
        <begin position="16"/>
        <end position="417"/>
    </location>
</feature>
<organism evidence="11 12">
    <name type="scientific">Tsuneonella dongtanensis</name>
    <dbReference type="NCBI Taxonomy" id="692370"/>
    <lineage>
        <taxon>Bacteria</taxon>
        <taxon>Pseudomonadati</taxon>
        <taxon>Pseudomonadota</taxon>
        <taxon>Alphaproteobacteria</taxon>
        <taxon>Sphingomonadales</taxon>
        <taxon>Erythrobacteraceae</taxon>
        <taxon>Tsuneonella</taxon>
    </lineage>
</organism>
<evidence type="ECO:0000256" key="5">
    <source>
        <dbReference type="ARBA" id="ARBA00022692"/>
    </source>
</evidence>
<feature type="transmembrane region" description="Helical" evidence="9">
    <location>
        <begin position="228"/>
        <end position="249"/>
    </location>
</feature>
<feature type="transmembrane region" description="Helical" evidence="9">
    <location>
        <begin position="297"/>
        <end position="318"/>
    </location>
</feature>
<dbReference type="AlphaFoldDB" id="A0A1B2AC49"/>
<evidence type="ECO:0000256" key="1">
    <source>
        <dbReference type="ARBA" id="ARBA00004651"/>
    </source>
</evidence>
<feature type="transmembrane region" description="Helical" evidence="9">
    <location>
        <begin position="88"/>
        <end position="106"/>
    </location>
</feature>
<feature type="transmembrane region" description="Helical" evidence="9">
    <location>
        <begin position="188"/>
        <end position="207"/>
    </location>
</feature>
<sequence>MEEARSEVRPQVTRAQLGSVALGNALEFYDFMIFSFFAIQIGETFFPSTNPVNSLLAALATFGAGFLTRPLGAWAIGRYGDRVGRKPAMLLSFGLIGVSSLALALIPSYAAIGIAAPVLVIIGRLVQGFALGGEVGPSTAFLAECAPIEKRGRYISLQFISQGAAILASGIVGVAVAKAFGDAGLTEYGWRIALALGALIVPVGLVLRRSLVETLPEPSSEEPASSAPYARVIVLGFFILLAGTIGTYVMTYLTTYAQSVLGLPPDISLGATVAGGLAYMLGAVAGGVAADRIARRPVMLVPMGLSFVLILPSFWWLNANPSEAVLYAVAFWLRFILTMGMTAGFIALTEGLPLRVRAGALSLVYAVAISVFGGSTQFIIAWLTDATGDPMAPAWYLLAATGIGLVAMALMRESHPRRTAPVTLSAA</sequence>
<feature type="transmembrane region" description="Helical" evidence="9">
    <location>
        <begin position="54"/>
        <end position="76"/>
    </location>
</feature>
<dbReference type="Gene3D" id="1.20.1250.20">
    <property type="entry name" value="MFS general substrate transporter like domains"/>
    <property type="match status" value="2"/>
</dbReference>
<keyword evidence="7 9" id="KW-1133">Transmembrane helix</keyword>
<dbReference type="GO" id="GO:0005886">
    <property type="term" value="C:plasma membrane"/>
    <property type="evidence" value="ECO:0007669"/>
    <property type="project" value="UniProtKB-SubCell"/>
</dbReference>
<evidence type="ECO:0000256" key="9">
    <source>
        <dbReference type="SAM" id="Phobius"/>
    </source>
</evidence>
<keyword evidence="8 9" id="KW-0472">Membrane</keyword>
<feature type="transmembrane region" description="Helical" evidence="9">
    <location>
        <begin position="360"/>
        <end position="382"/>
    </location>
</feature>
<dbReference type="KEGG" id="ado:A6F68_01150"/>
<evidence type="ECO:0000256" key="8">
    <source>
        <dbReference type="ARBA" id="ARBA00023136"/>
    </source>
</evidence>
<dbReference type="EMBL" id="CP016591">
    <property type="protein sequence ID" value="ANY19668.1"/>
    <property type="molecule type" value="Genomic_DNA"/>
</dbReference>
<name>A0A1B2AC49_9SPHN</name>
<feature type="transmembrane region" description="Helical" evidence="9">
    <location>
        <begin position="394"/>
        <end position="411"/>
    </location>
</feature>
<evidence type="ECO:0000256" key="2">
    <source>
        <dbReference type="ARBA" id="ARBA00008240"/>
    </source>
</evidence>